<dbReference type="Proteomes" id="UP000250043">
    <property type="component" value="Unassembled WGS sequence"/>
</dbReference>
<evidence type="ECO:0000313" key="2">
    <source>
        <dbReference type="Proteomes" id="UP000250043"/>
    </source>
</evidence>
<reference evidence="1 2" key="1">
    <citation type="submission" date="2016-07" db="EMBL/GenBank/DDBJ databases">
        <title>Draft genome of the white-rot fungus Obba rivulosa 3A-2.</title>
        <authorList>
            <consortium name="DOE Joint Genome Institute"/>
            <person name="Miettinen O."/>
            <person name="Riley R."/>
            <person name="Acob R."/>
            <person name="Barry K."/>
            <person name="Cullen D."/>
            <person name="De Vries R."/>
            <person name="Hainaut M."/>
            <person name="Hatakka A."/>
            <person name="Henrissat B."/>
            <person name="Hilden K."/>
            <person name="Kuo R."/>
            <person name="Labutti K."/>
            <person name="Lipzen A."/>
            <person name="Makela M.R."/>
            <person name="Sandor L."/>
            <person name="Spatafora J.W."/>
            <person name="Grigoriev I.V."/>
            <person name="Hibbett D.S."/>
        </authorList>
    </citation>
    <scope>NUCLEOTIDE SEQUENCE [LARGE SCALE GENOMIC DNA]</scope>
    <source>
        <strain evidence="1 2">3A-2</strain>
    </source>
</reference>
<gene>
    <name evidence="1" type="ORF">OBBRIDRAFT_839988</name>
</gene>
<name>A0A8E2ALA1_9APHY</name>
<organism evidence="1 2">
    <name type="scientific">Obba rivulosa</name>
    <dbReference type="NCBI Taxonomy" id="1052685"/>
    <lineage>
        <taxon>Eukaryota</taxon>
        <taxon>Fungi</taxon>
        <taxon>Dikarya</taxon>
        <taxon>Basidiomycota</taxon>
        <taxon>Agaricomycotina</taxon>
        <taxon>Agaricomycetes</taxon>
        <taxon>Polyporales</taxon>
        <taxon>Gelatoporiaceae</taxon>
        <taxon>Obba</taxon>
    </lineage>
</organism>
<keyword evidence="2" id="KW-1185">Reference proteome</keyword>
<evidence type="ECO:0000313" key="1">
    <source>
        <dbReference type="EMBL" id="OCH84062.1"/>
    </source>
</evidence>
<accession>A0A8E2ALA1</accession>
<sequence>MFSAALQHSLWHNSGILSGTPLEIHWTSAKSSKPLIAITVHYEDLIETMESGISNVAEHMYEHDHENAKVTVTFTSKSPDIRREDVKDIYDIAGRRKSILDRLGRSKVILEIVNDYGGALGSRLDLSLAAFKGSTAYGPLFLSYDLDG</sequence>
<dbReference type="EMBL" id="KV722731">
    <property type="protein sequence ID" value="OCH84062.1"/>
    <property type="molecule type" value="Genomic_DNA"/>
</dbReference>
<protein>
    <submittedName>
        <fullName evidence="1">Uncharacterized protein</fullName>
    </submittedName>
</protein>
<proteinExistence type="predicted"/>
<dbReference type="AlphaFoldDB" id="A0A8E2ALA1"/>